<organism evidence="1 2">
    <name type="scientific">Megaselia scalaris</name>
    <name type="common">Humpbacked fly</name>
    <name type="synonym">Phora scalaris</name>
    <dbReference type="NCBI Taxonomy" id="36166"/>
    <lineage>
        <taxon>Eukaryota</taxon>
        <taxon>Metazoa</taxon>
        <taxon>Ecdysozoa</taxon>
        <taxon>Arthropoda</taxon>
        <taxon>Hexapoda</taxon>
        <taxon>Insecta</taxon>
        <taxon>Pterygota</taxon>
        <taxon>Neoptera</taxon>
        <taxon>Endopterygota</taxon>
        <taxon>Diptera</taxon>
        <taxon>Brachycera</taxon>
        <taxon>Muscomorpha</taxon>
        <taxon>Platypezoidea</taxon>
        <taxon>Phoridae</taxon>
        <taxon>Megaseliini</taxon>
        <taxon>Megaselia</taxon>
    </lineage>
</organism>
<dbReference type="Proteomes" id="UP000015102">
    <property type="component" value="Unassembled WGS sequence"/>
</dbReference>
<protein>
    <submittedName>
        <fullName evidence="1">Uncharacterized protein</fullName>
    </submittedName>
</protein>
<reference evidence="1" key="2">
    <citation type="submission" date="2015-06" db="UniProtKB">
        <authorList>
            <consortium name="EnsemblMetazoa"/>
        </authorList>
    </citation>
    <scope>IDENTIFICATION</scope>
</reference>
<dbReference type="HOGENOM" id="CLU_2608780_0_0_1"/>
<proteinExistence type="predicted"/>
<dbReference type="EnsemblMetazoa" id="MESCA009921-RA">
    <property type="protein sequence ID" value="MESCA009921-PA"/>
    <property type="gene ID" value="MESCA009921"/>
</dbReference>
<evidence type="ECO:0000313" key="2">
    <source>
        <dbReference type="Proteomes" id="UP000015102"/>
    </source>
</evidence>
<dbReference type="EMBL" id="CAQQ02173379">
    <property type="status" value="NOT_ANNOTATED_CDS"/>
    <property type="molecule type" value="Genomic_DNA"/>
</dbReference>
<name>T1H167_MEGSC</name>
<evidence type="ECO:0000313" key="1">
    <source>
        <dbReference type="EnsemblMetazoa" id="MESCA009921-PA"/>
    </source>
</evidence>
<accession>T1H167</accession>
<dbReference type="EMBL" id="CAQQ02173378">
    <property type="status" value="NOT_ANNOTATED_CDS"/>
    <property type="molecule type" value="Genomic_DNA"/>
</dbReference>
<dbReference type="EMBL" id="CAQQ02173377">
    <property type="status" value="NOT_ANNOTATED_CDS"/>
    <property type="molecule type" value="Genomic_DNA"/>
</dbReference>
<reference evidence="2" key="1">
    <citation type="submission" date="2013-02" db="EMBL/GenBank/DDBJ databases">
        <authorList>
            <person name="Hughes D."/>
        </authorList>
    </citation>
    <scope>NUCLEOTIDE SEQUENCE</scope>
    <source>
        <strain>Durham</strain>
        <strain evidence="2">NC isolate 2 -- Noor lab</strain>
    </source>
</reference>
<dbReference type="AlphaFoldDB" id="T1H167"/>
<sequence length="79" mass="9257">MRFCIVVIYGEEMIEEIQAQETEEVHQSSDDHQVYNVSWPSDESAEINDVGLEDEDVKPDEDDFGTFQDFTEYDDLELF</sequence>
<keyword evidence="2" id="KW-1185">Reference proteome</keyword>